<evidence type="ECO:0000313" key="1">
    <source>
        <dbReference type="EMBL" id="AIF02774.1"/>
    </source>
</evidence>
<protein>
    <submittedName>
        <fullName evidence="1">Uncharacterized protein</fullName>
    </submittedName>
</protein>
<sequence>MQIFFRIYYCNGIIYYLQVYKNFMGIIAKGAKCNVSGCDNDGFRSLNTKKIEEAGLRVSINSKKAALCKDHYKEWKKETKDDRSLERARFDIY</sequence>
<organism evidence="1">
    <name type="scientific">uncultured marine thaumarchaeote KM3_15_A07</name>
    <dbReference type="NCBI Taxonomy" id="1456025"/>
    <lineage>
        <taxon>Archaea</taxon>
        <taxon>Nitrososphaerota</taxon>
        <taxon>environmental samples</taxon>
    </lineage>
</organism>
<accession>A0A075GG21</accession>
<dbReference type="EMBL" id="KF900660">
    <property type="protein sequence ID" value="AIF02774.1"/>
    <property type="molecule type" value="Genomic_DNA"/>
</dbReference>
<dbReference type="AlphaFoldDB" id="A0A075GG21"/>
<reference evidence="1" key="1">
    <citation type="journal article" date="2014" name="Genome Biol. Evol.">
        <title>Pangenome evidence for extensive interdomain horizontal transfer affecting lineage core and shell genes in uncultured planktonic thaumarchaeota and euryarchaeota.</title>
        <authorList>
            <person name="Deschamps P."/>
            <person name="Zivanovic Y."/>
            <person name="Moreira D."/>
            <person name="Rodriguez-Valera F."/>
            <person name="Lopez-Garcia P."/>
        </authorList>
    </citation>
    <scope>NUCLEOTIDE SEQUENCE</scope>
</reference>
<proteinExistence type="predicted"/>
<name>A0A075GG21_9ARCH</name>